<dbReference type="SUPFAM" id="SSF47769">
    <property type="entry name" value="SAM/Pointed domain"/>
    <property type="match status" value="1"/>
</dbReference>
<keyword evidence="7" id="KW-0443">Lipid metabolism</keyword>
<dbReference type="GO" id="GO:0033188">
    <property type="term" value="F:sphingomyelin synthase activity"/>
    <property type="evidence" value="ECO:0007669"/>
    <property type="project" value="TreeGrafter"/>
</dbReference>
<protein>
    <recommendedName>
        <fullName evidence="12">SAM domain-containing protein</fullName>
    </recommendedName>
</protein>
<evidence type="ECO:0000256" key="11">
    <source>
        <dbReference type="SAM" id="SignalP"/>
    </source>
</evidence>
<feature type="chain" id="PRO_5035842216" description="SAM domain-containing protein" evidence="11">
    <location>
        <begin position="23"/>
        <end position="577"/>
    </location>
</feature>
<feature type="signal peptide" evidence="11">
    <location>
        <begin position="1"/>
        <end position="22"/>
    </location>
</feature>
<proteinExistence type="inferred from homology"/>
<dbReference type="Gene3D" id="1.10.150.50">
    <property type="entry name" value="Transcription Factor, Ets-1"/>
    <property type="match status" value="1"/>
</dbReference>
<evidence type="ECO:0000256" key="2">
    <source>
        <dbReference type="ARBA" id="ARBA00005441"/>
    </source>
</evidence>
<sequence>MVRIAILTIFAFLLIVPTATRSTLHKTHHDGSFVHTFDTKEMCKARCRISCSQQQSQDLNMLRWYCPSKEEDNSQIEEEESSSFGSKMLIIVPCVIFGSLLFLFFCVSAMQRFCMKKVANLPEDPSQWSCKDVGNWLKSIGLDKYSDLFEKQHKIDGEILLSLKDNDLKDPPVSINCLGDVKKIIFSIDELSSDVFEREKQNVLRKRQFNKNERLLVQYNEQNRLSISGEDIVTTTRKSEVVSDQDSLMDTLAKSLDGTTTVQLISREELIRKVESPDTPSKSVAKLLLAFLYCSTSFLVTAFVMVLVHDRVPDTKMYPPLPDIVLDNVPHISWAFDMCEAIGLVLASIWFTILFFHQERVVIARRMFSLLGTVFLLRCFTMLITSLSVPGNHLHCEARPNTTLGEKLKLAFHIWSNLGMSLHGVRSCGDYMFSGHTTVITMISHFITEYTPLDWSGLHSITWVLNSFAIFLILAAHEHYSIDVFIAFYISSRMFLYYHAYAYNHANITASDDRMRIWFPLGWFFEYGSIGKVENRYSMPFTIRIPGLFHRSQPTVKKHEKSQKKKQSKVAGKSKKH</sequence>
<keyword evidence="6 10" id="KW-1133">Transmembrane helix</keyword>
<dbReference type="PANTHER" id="PTHR21290:SF25">
    <property type="entry name" value="SPHINGOMYELIN SYNTHASE-RELATED PROTEIN 1"/>
    <property type="match status" value="1"/>
</dbReference>
<reference evidence="13 14" key="1">
    <citation type="submission" date="2020-04" db="EMBL/GenBank/DDBJ databases">
        <authorList>
            <person name="Laetsch R D."/>
            <person name="Stevens L."/>
            <person name="Kumar S."/>
            <person name="Blaxter L. M."/>
        </authorList>
    </citation>
    <scope>NUCLEOTIDE SEQUENCE [LARGE SCALE GENOMIC DNA]</scope>
</reference>
<dbReference type="Pfam" id="PF00536">
    <property type="entry name" value="SAM_1"/>
    <property type="match status" value="1"/>
</dbReference>
<keyword evidence="8 10" id="KW-0472">Membrane</keyword>
<comment type="subcellular location">
    <subcellularLocation>
        <location evidence="1">Membrane</location>
        <topology evidence="1">Multi-pass membrane protein</topology>
    </subcellularLocation>
</comment>
<evidence type="ECO:0000256" key="3">
    <source>
        <dbReference type="ARBA" id="ARBA00022679"/>
    </source>
</evidence>
<dbReference type="GO" id="GO:0047493">
    <property type="term" value="F:ceramide cholinephosphotransferase activity"/>
    <property type="evidence" value="ECO:0007669"/>
    <property type="project" value="TreeGrafter"/>
</dbReference>
<dbReference type="OrthoDB" id="422827at2759"/>
<dbReference type="AlphaFoldDB" id="A0A8S1ELZ1"/>
<comment type="caution">
    <text evidence="13">The sequence shown here is derived from an EMBL/GenBank/DDBJ whole genome shotgun (WGS) entry which is preliminary data.</text>
</comment>
<dbReference type="InterPro" id="IPR001660">
    <property type="entry name" value="SAM"/>
</dbReference>
<organism evidence="13 14">
    <name type="scientific">Caenorhabditis bovis</name>
    <dbReference type="NCBI Taxonomy" id="2654633"/>
    <lineage>
        <taxon>Eukaryota</taxon>
        <taxon>Metazoa</taxon>
        <taxon>Ecdysozoa</taxon>
        <taxon>Nematoda</taxon>
        <taxon>Chromadorea</taxon>
        <taxon>Rhabditida</taxon>
        <taxon>Rhabditina</taxon>
        <taxon>Rhabditomorpha</taxon>
        <taxon>Rhabditoidea</taxon>
        <taxon>Rhabditidae</taxon>
        <taxon>Peloderinae</taxon>
        <taxon>Caenorhabditis</taxon>
    </lineage>
</organism>
<keyword evidence="11" id="KW-0732">Signal</keyword>
<dbReference type="PANTHER" id="PTHR21290">
    <property type="entry name" value="SPHINGOMYELIN SYNTHETASE"/>
    <property type="match status" value="1"/>
</dbReference>
<keyword evidence="14" id="KW-1185">Reference proteome</keyword>
<dbReference type="InterPro" id="IPR025749">
    <property type="entry name" value="Sphingomyelin_synth-like_dom"/>
</dbReference>
<dbReference type="InterPro" id="IPR013761">
    <property type="entry name" value="SAM/pointed_sf"/>
</dbReference>
<evidence type="ECO:0000256" key="1">
    <source>
        <dbReference type="ARBA" id="ARBA00004141"/>
    </source>
</evidence>
<evidence type="ECO:0000256" key="6">
    <source>
        <dbReference type="ARBA" id="ARBA00022989"/>
    </source>
</evidence>
<keyword evidence="4 10" id="KW-0812">Transmembrane</keyword>
<feature type="domain" description="SAM" evidence="12">
    <location>
        <begin position="128"/>
        <end position="194"/>
    </location>
</feature>
<dbReference type="EMBL" id="CADEPM010000002">
    <property type="protein sequence ID" value="CAB3400987.1"/>
    <property type="molecule type" value="Genomic_DNA"/>
</dbReference>
<accession>A0A8S1ELZ1</accession>
<dbReference type="GO" id="GO:0005886">
    <property type="term" value="C:plasma membrane"/>
    <property type="evidence" value="ECO:0007669"/>
    <property type="project" value="TreeGrafter"/>
</dbReference>
<dbReference type="PROSITE" id="PS50105">
    <property type="entry name" value="SAM_DOMAIN"/>
    <property type="match status" value="1"/>
</dbReference>
<evidence type="ECO:0000256" key="7">
    <source>
        <dbReference type="ARBA" id="ARBA00023098"/>
    </source>
</evidence>
<feature type="transmembrane region" description="Helical" evidence="10">
    <location>
        <begin position="332"/>
        <end position="356"/>
    </location>
</feature>
<evidence type="ECO:0000256" key="8">
    <source>
        <dbReference type="ARBA" id="ARBA00023136"/>
    </source>
</evidence>
<feature type="transmembrane region" description="Helical" evidence="10">
    <location>
        <begin position="88"/>
        <end position="107"/>
    </location>
</feature>
<dbReference type="GO" id="GO:0005789">
    <property type="term" value="C:endoplasmic reticulum membrane"/>
    <property type="evidence" value="ECO:0007669"/>
    <property type="project" value="TreeGrafter"/>
</dbReference>
<evidence type="ECO:0000313" key="14">
    <source>
        <dbReference type="Proteomes" id="UP000494206"/>
    </source>
</evidence>
<gene>
    <name evidence="13" type="ORF">CBOVIS_LOCUS3802</name>
</gene>
<evidence type="ECO:0000256" key="10">
    <source>
        <dbReference type="SAM" id="Phobius"/>
    </source>
</evidence>
<dbReference type="Pfam" id="PF14360">
    <property type="entry name" value="PAP2_C"/>
    <property type="match status" value="1"/>
</dbReference>
<comment type="similarity">
    <text evidence="2">Belongs to the sphingomyelin synthase family.</text>
</comment>
<feature type="transmembrane region" description="Helical" evidence="10">
    <location>
        <begin position="287"/>
        <end position="308"/>
    </location>
</feature>
<evidence type="ECO:0000256" key="5">
    <source>
        <dbReference type="ARBA" id="ARBA00022919"/>
    </source>
</evidence>
<dbReference type="Proteomes" id="UP000494206">
    <property type="component" value="Unassembled WGS sequence"/>
</dbReference>
<name>A0A8S1ELZ1_9PELO</name>
<feature type="region of interest" description="Disordered" evidence="9">
    <location>
        <begin position="555"/>
        <end position="577"/>
    </location>
</feature>
<evidence type="ECO:0000256" key="4">
    <source>
        <dbReference type="ARBA" id="ARBA00022692"/>
    </source>
</evidence>
<feature type="compositionally biased region" description="Basic residues" evidence="9">
    <location>
        <begin position="556"/>
        <end position="577"/>
    </location>
</feature>
<evidence type="ECO:0000256" key="9">
    <source>
        <dbReference type="SAM" id="MobiDB-lite"/>
    </source>
</evidence>
<evidence type="ECO:0000313" key="13">
    <source>
        <dbReference type="EMBL" id="CAB3400987.1"/>
    </source>
</evidence>
<dbReference type="GO" id="GO:0046513">
    <property type="term" value="P:ceramide biosynthetic process"/>
    <property type="evidence" value="ECO:0007669"/>
    <property type="project" value="TreeGrafter"/>
</dbReference>
<feature type="transmembrane region" description="Helical" evidence="10">
    <location>
        <begin position="368"/>
        <end position="389"/>
    </location>
</feature>
<dbReference type="InterPro" id="IPR045221">
    <property type="entry name" value="Sphingomyelin_synth-like"/>
</dbReference>
<keyword evidence="3" id="KW-0808">Transferase</keyword>
<keyword evidence="5" id="KW-0746">Sphingolipid metabolism</keyword>
<dbReference type="SMART" id="SM00454">
    <property type="entry name" value="SAM"/>
    <property type="match status" value="1"/>
</dbReference>
<dbReference type="CDD" id="cd09515">
    <property type="entry name" value="SAM_SGMS1-like"/>
    <property type="match status" value="1"/>
</dbReference>
<evidence type="ECO:0000259" key="12">
    <source>
        <dbReference type="PROSITE" id="PS50105"/>
    </source>
</evidence>
<dbReference type="GO" id="GO:0000139">
    <property type="term" value="C:Golgi membrane"/>
    <property type="evidence" value="ECO:0007669"/>
    <property type="project" value="TreeGrafter"/>
</dbReference>
<feature type="transmembrane region" description="Helical" evidence="10">
    <location>
        <begin position="463"/>
        <end position="490"/>
    </location>
</feature>